<evidence type="ECO:0000313" key="16">
    <source>
        <dbReference type="Proteomes" id="UP000031258"/>
    </source>
</evidence>
<dbReference type="InterPro" id="IPR048634">
    <property type="entry name" value="SecD_SecF_C"/>
</dbReference>
<dbReference type="Proteomes" id="UP000031258">
    <property type="component" value="Unassembled WGS sequence"/>
</dbReference>
<feature type="transmembrane region" description="Helical" evidence="13">
    <location>
        <begin position="142"/>
        <end position="163"/>
    </location>
</feature>
<reference evidence="15 16" key="1">
    <citation type="submission" date="2014-11" db="EMBL/GenBank/DDBJ databases">
        <title>A Rickettsiales Symbiont of Amoebae With Ancient Features.</title>
        <authorList>
            <person name="Schulz F."/>
            <person name="Martijn J."/>
            <person name="Wascher F."/>
            <person name="Kostanjsek R."/>
            <person name="Ettema T.J."/>
            <person name="Horn M."/>
        </authorList>
    </citation>
    <scope>NUCLEOTIDE SEQUENCE [LARGE SCALE GENOMIC DNA]</scope>
    <source>
        <strain evidence="15 16">UWC36</strain>
    </source>
</reference>
<accession>A0A0C1QZS3</accession>
<dbReference type="HAMAP" id="MF_01464_B">
    <property type="entry name" value="SecF_B"/>
    <property type="match status" value="1"/>
</dbReference>
<comment type="similarity">
    <text evidence="12">In the N-terminal section; belongs to the SecD/SecF family. SecD subfamily.</text>
</comment>
<keyword evidence="2 13" id="KW-0813">Transport</keyword>
<sequence>MLVKMKFPITLIPAGTQIDFIGKKSIAFVFSLVLTLIICVLFFVKGLNLGIDFTGGIIFEIKTSKEVELKDLRDLLSNAGYKGATLQNLGQADTILIRIQPKDNAEQKQEVEEVKNLLVRHLDKQVEFRKVDYVGPKVGKDLIFKGFSATVLSLICMMIYIWFRFNWQYGVGAILALAHDAFVTLGFYIISGEEFNLTSIAAILTVIGYSINDSVVIFDRIRENFRKYKLTDVVKLINLSLNETLSRTIMTVLTTLVVCIALVIFGGEVIYGFSMAMLIGIAFGTYSSIYIAAPILLHTKITKL</sequence>
<dbReference type="Pfam" id="PF07549">
    <property type="entry name" value="Sec_GG"/>
    <property type="match status" value="1"/>
</dbReference>
<comment type="similarity">
    <text evidence="11">In the C-terminal section; belongs to the SecD/SecF family. SecF subfamily.</text>
</comment>
<dbReference type="Gene3D" id="1.20.1640.10">
    <property type="entry name" value="Multidrug efflux transporter AcrB transmembrane domain"/>
    <property type="match status" value="1"/>
</dbReference>
<evidence type="ECO:0000256" key="11">
    <source>
        <dbReference type="ARBA" id="ARBA00060856"/>
    </source>
</evidence>
<evidence type="ECO:0000259" key="14">
    <source>
        <dbReference type="Pfam" id="PF02355"/>
    </source>
</evidence>
<evidence type="ECO:0000256" key="8">
    <source>
        <dbReference type="ARBA" id="ARBA00023010"/>
    </source>
</evidence>
<protein>
    <recommendedName>
        <fullName evidence="13">Protein-export membrane protein SecF</fullName>
    </recommendedName>
</protein>
<dbReference type="InterPro" id="IPR022645">
    <property type="entry name" value="SecD/SecF_bac"/>
</dbReference>
<evidence type="ECO:0000256" key="4">
    <source>
        <dbReference type="ARBA" id="ARBA00022519"/>
    </source>
</evidence>
<evidence type="ECO:0000256" key="9">
    <source>
        <dbReference type="ARBA" id="ARBA00023136"/>
    </source>
</evidence>
<dbReference type="STRING" id="86105.NF27_DP00590"/>
<evidence type="ECO:0000256" key="2">
    <source>
        <dbReference type="ARBA" id="ARBA00022448"/>
    </source>
</evidence>
<comment type="function">
    <text evidence="10 13">Part of the Sec protein translocase complex. Interacts with the SecYEG preprotein conducting channel. SecDF uses the proton motive force (PMF) to complete protein translocation after the ATP-dependent function of SecA.</text>
</comment>
<dbReference type="EMBL" id="JSWE01000092">
    <property type="protein sequence ID" value="KIE05515.1"/>
    <property type="molecule type" value="Genomic_DNA"/>
</dbReference>
<feature type="transmembrane region" description="Helical" evidence="13">
    <location>
        <begin position="271"/>
        <end position="297"/>
    </location>
</feature>
<comment type="similarity">
    <text evidence="13">Belongs to the SecD/SecF family. SecF subfamily.</text>
</comment>
<dbReference type="PANTHER" id="PTHR30081:SF8">
    <property type="entry name" value="PROTEIN TRANSLOCASE SUBUNIT SECF"/>
    <property type="match status" value="1"/>
</dbReference>
<gene>
    <name evidence="15" type="primary">secF_2</name>
    <name evidence="13" type="synonym">secF</name>
    <name evidence="15" type="ORF">NF27_DP00590</name>
</gene>
<dbReference type="InterPro" id="IPR022646">
    <property type="entry name" value="SecD/SecF_CS"/>
</dbReference>
<comment type="caution">
    <text evidence="15">The sequence shown here is derived from an EMBL/GenBank/DDBJ whole genome shotgun (WGS) entry which is preliminary data.</text>
</comment>
<dbReference type="InterPro" id="IPR005665">
    <property type="entry name" value="SecF_bac"/>
</dbReference>
<dbReference type="NCBIfam" id="TIGR00916">
    <property type="entry name" value="2A0604s01"/>
    <property type="match status" value="1"/>
</dbReference>
<dbReference type="GO" id="GO:0005886">
    <property type="term" value="C:plasma membrane"/>
    <property type="evidence" value="ECO:0007669"/>
    <property type="project" value="UniProtKB-SubCell"/>
</dbReference>
<dbReference type="GO" id="GO:0006605">
    <property type="term" value="P:protein targeting"/>
    <property type="evidence" value="ECO:0007669"/>
    <property type="project" value="UniProtKB-UniRule"/>
</dbReference>
<feature type="transmembrane region" description="Helical" evidence="13">
    <location>
        <begin position="197"/>
        <end position="218"/>
    </location>
</feature>
<feature type="transmembrane region" description="Helical" evidence="13">
    <location>
        <begin position="170"/>
        <end position="191"/>
    </location>
</feature>
<dbReference type="InterPro" id="IPR022813">
    <property type="entry name" value="SecD/SecF_arch_bac"/>
</dbReference>
<dbReference type="AlphaFoldDB" id="A0A0C1QZS3"/>
<keyword evidence="3 13" id="KW-1003">Cell membrane</keyword>
<evidence type="ECO:0000256" key="10">
    <source>
        <dbReference type="ARBA" id="ARBA00059018"/>
    </source>
</evidence>
<comment type="subunit">
    <text evidence="13">Forms a complex with SecD. Part of the essential Sec protein translocation apparatus which comprises SecA, SecYEG and auxiliary proteins SecDF-YajC and YidC.</text>
</comment>
<keyword evidence="16" id="KW-1185">Reference proteome</keyword>
<dbReference type="InterPro" id="IPR055344">
    <property type="entry name" value="SecD_SecF_C_bact"/>
</dbReference>
<feature type="domain" description="Protein export membrane protein SecD/SecF C-terminal" evidence="14">
    <location>
        <begin position="118"/>
        <end position="299"/>
    </location>
</feature>
<dbReference type="GO" id="GO:0043952">
    <property type="term" value="P:protein transport by the Sec complex"/>
    <property type="evidence" value="ECO:0007669"/>
    <property type="project" value="UniProtKB-UniRule"/>
</dbReference>
<dbReference type="PRINTS" id="PR01755">
    <property type="entry name" value="SECFTRNLCASE"/>
</dbReference>
<dbReference type="SUPFAM" id="SSF82866">
    <property type="entry name" value="Multidrug efflux transporter AcrB transmembrane domain"/>
    <property type="match status" value="1"/>
</dbReference>
<keyword evidence="6 13" id="KW-0653">Protein transport</keyword>
<organism evidence="15 16">
    <name type="scientific">Candidatus Jidaibacter acanthamoebae</name>
    <dbReference type="NCBI Taxonomy" id="86105"/>
    <lineage>
        <taxon>Bacteria</taxon>
        <taxon>Pseudomonadati</taxon>
        <taxon>Pseudomonadota</taxon>
        <taxon>Alphaproteobacteria</taxon>
        <taxon>Rickettsiales</taxon>
        <taxon>Candidatus Midichloriaceae</taxon>
        <taxon>Candidatus Jidaibacter</taxon>
    </lineage>
</organism>
<comment type="subcellular location">
    <subcellularLocation>
        <location evidence="1 13">Cell membrane</location>
        <topology evidence="1 13">Multi-pass membrane protein</topology>
    </subcellularLocation>
</comment>
<evidence type="ECO:0000256" key="1">
    <source>
        <dbReference type="ARBA" id="ARBA00004651"/>
    </source>
</evidence>
<name>A0A0C1QZS3_9RICK</name>
<evidence type="ECO:0000256" key="13">
    <source>
        <dbReference type="HAMAP-Rule" id="MF_01464"/>
    </source>
</evidence>
<evidence type="ECO:0000256" key="6">
    <source>
        <dbReference type="ARBA" id="ARBA00022927"/>
    </source>
</evidence>
<dbReference type="FunFam" id="1.20.1640.10:FF:000024">
    <property type="entry name" value="Multifunctional fusion protein"/>
    <property type="match status" value="1"/>
</dbReference>
<dbReference type="PATRIC" id="fig|86105.3.peg.605"/>
<proteinExistence type="inferred from homology"/>
<keyword evidence="9 13" id="KW-0472">Membrane</keyword>
<feature type="transmembrane region" description="Helical" evidence="13">
    <location>
        <begin position="26"/>
        <end position="44"/>
    </location>
</feature>
<feature type="transmembrane region" description="Helical" evidence="13">
    <location>
        <begin position="245"/>
        <end position="265"/>
    </location>
</feature>
<dbReference type="GO" id="GO:0015450">
    <property type="term" value="F:protein-transporting ATPase activity"/>
    <property type="evidence" value="ECO:0007669"/>
    <property type="project" value="InterPro"/>
</dbReference>
<keyword evidence="4" id="KW-0997">Cell inner membrane</keyword>
<evidence type="ECO:0000256" key="12">
    <source>
        <dbReference type="ARBA" id="ARBA00061053"/>
    </source>
</evidence>
<dbReference type="GO" id="GO:0065002">
    <property type="term" value="P:intracellular protein transmembrane transport"/>
    <property type="evidence" value="ECO:0007669"/>
    <property type="project" value="UniProtKB-UniRule"/>
</dbReference>
<dbReference type="Pfam" id="PF02355">
    <property type="entry name" value="SecD_SecF_C"/>
    <property type="match status" value="1"/>
</dbReference>
<evidence type="ECO:0000313" key="15">
    <source>
        <dbReference type="EMBL" id="KIE05515.1"/>
    </source>
</evidence>
<evidence type="ECO:0000256" key="7">
    <source>
        <dbReference type="ARBA" id="ARBA00022989"/>
    </source>
</evidence>
<evidence type="ECO:0000256" key="5">
    <source>
        <dbReference type="ARBA" id="ARBA00022692"/>
    </source>
</evidence>
<keyword evidence="5 13" id="KW-0812">Transmembrane</keyword>
<keyword evidence="8 13" id="KW-0811">Translocation</keyword>
<dbReference type="PANTHER" id="PTHR30081">
    <property type="entry name" value="PROTEIN-EXPORT MEMBRANE PROTEIN SEC"/>
    <property type="match status" value="1"/>
</dbReference>
<keyword evidence="7 13" id="KW-1133">Transmembrane helix</keyword>
<dbReference type="NCBIfam" id="TIGR00966">
    <property type="entry name" value="transloc_SecF"/>
    <property type="match status" value="1"/>
</dbReference>
<evidence type="ECO:0000256" key="3">
    <source>
        <dbReference type="ARBA" id="ARBA00022475"/>
    </source>
</evidence>